<feature type="transmembrane region" description="Helical" evidence="7">
    <location>
        <begin position="80"/>
        <end position="100"/>
    </location>
</feature>
<dbReference type="RefSeq" id="WP_055657353.1">
    <property type="nucleotide sequence ID" value="NZ_CABIXC010000010.1"/>
</dbReference>
<proteinExistence type="inferred from homology"/>
<dbReference type="PANTHER" id="PTHR43744">
    <property type="entry name" value="ABC TRANSPORTER PERMEASE PROTEIN MG189-RELATED-RELATED"/>
    <property type="match status" value="1"/>
</dbReference>
<comment type="subcellular location">
    <subcellularLocation>
        <location evidence="1 7">Cell membrane</location>
        <topology evidence="1 7">Multi-pass membrane protein</topology>
    </subcellularLocation>
</comment>
<evidence type="ECO:0000256" key="3">
    <source>
        <dbReference type="ARBA" id="ARBA00022475"/>
    </source>
</evidence>
<dbReference type="GO" id="GO:0005886">
    <property type="term" value="C:plasma membrane"/>
    <property type="evidence" value="ECO:0007669"/>
    <property type="project" value="UniProtKB-SubCell"/>
</dbReference>
<feature type="domain" description="ABC transmembrane type-1" evidence="8">
    <location>
        <begin position="76"/>
        <end position="263"/>
    </location>
</feature>
<evidence type="ECO:0000256" key="5">
    <source>
        <dbReference type="ARBA" id="ARBA00022989"/>
    </source>
</evidence>
<feature type="transmembrane region" description="Helical" evidence="7">
    <location>
        <begin position="259"/>
        <end position="278"/>
    </location>
</feature>
<evidence type="ECO:0000259" key="8">
    <source>
        <dbReference type="PROSITE" id="PS50928"/>
    </source>
</evidence>
<dbReference type="EMBL" id="CYZE01000010">
    <property type="protein sequence ID" value="CUO70413.1"/>
    <property type="molecule type" value="Genomic_DNA"/>
</dbReference>
<feature type="transmembrane region" description="Helical" evidence="7">
    <location>
        <begin position="145"/>
        <end position="163"/>
    </location>
</feature>
<feature type="transmembrane region" description="Helical" evidence="7">
    <location>
        <begin position="12"/>
        <end position="34"/>
    </location>
</feature>
<evidence type="ECO:0000313" key="9">
    <source>
        <dbReference type="EMBL" id="CUO70413.1"/>
    </source>
</evidence>
<keyword evidence="6 7" id="KW-0472">Membrane</keyword>
<evidence type="ECO:0000256" key="7">
    <source>
        <dbReference type="RuleBase" id="RU363032"/>
    </source>
</evidence>
<organism evidence="9 11">
    <name type="scientific">Hungatella hathewayi</name>
    <dbReference type="NCBI Taxonomy" id="154046"/>
    <lineage>
        <taxon>Bacteria</taxon>
        <taxon>Bacillati</taxon>
        <taxon>Bacillota</taxon>
        <taxon>Clostridia</taxon>
        <taxon>Lachnospirales</taxon>
        <taxon>Lachnospiraceae</taxon>
        <taxon>Hungatella</taxon>
    </lineage>
</organism>
<dbReference type="Proteomes" id="UP000261257">
    <property type="component" value="Unassembled WGS sequence"/>
</dbReference>
<evidence type="ECO:0000256" key="6">
    <source>
        <dbReference type="ARBA" id="ARBA00023136"/>
    </source>
</evidence>
<evidence type="ECO:0000313" key="10">
    <source>
        <dbReference type="EMBL" id="RGM05730.1"/>
    </source>
</evidence>
<dbReference type="Gene3D" id="1.10.3720.10">
    <property type="entry name" value="MetI-like"/>
    <property type="match status" value="1"/>
</dbReference>
<keyword evidence="3" id="KW-1003">Cell membrane</keyword>
<dbReference type="PROSITE" id="PS50928">
    <property type="entry name" value="ABC_TM1"/>
    <property type="match status" value="1"/>
</dbReference>
<dbReference type="PANTHER" id="PTHR43744:SF9">
    <property type="entry name" value="POLYGALACTURONAN_RHAMNOGALACTURONAN TRANSPORT SYSTEM PERMEASE PROTEIN YTCP"/>
    <property type="match status" value="1"/>
</dbReference>
<dbReference type="Pfam" id="PF00528">
    <property type="entry name" value="BPD_transp_1"/>
    <property type="match status" value="1"/>
</dbReference>
<dbReference type="AlphaFoldDB" id="A0A174H665"/>
<gene>
    <name evidence="9" type="primary">ycjP_71</name>
    <name evidence="10" type="ORF">DXC39_09955</name>
    <name evidence="9" type="ORF">ERS852407_03662</name>
</gene>
<protein>
    <submittedName>
        <fullName evidence="9">Binding-protein-dependent transport systems inner membrane component</fullName>
    </submittedName>
    <submittedName>
        <fullName evidence="10">Carbohydrate ABC transporter permease</fullName>
    </submittedName>
</protein>
<dbReference type="InterPro" id="IPR035906">
    <property type="entry name" value="MetI-like_sf"/>
</dbReference>
<evidence type="ECO:0000256" key="2">
    <source>
        <dbReference type="ARBA" id="ARBA00022448"/>
    </source>
</evidence>
<sequence length="293" mass="33126">MKKLGGRRGNLGFRIFIAVFLISVTLVMAFPFWLVVVNSFASEASISKFGFQVWPSEFTLAGYKYLLKGGQIFTSYKNSLIITVAGTVMATFLTTTYAYFLSAKKVKYRNTFSFLTYMAMLMGTSLVGFYIMITRLNLKDTLWALILPNMLNPFYAFILVSGFKEIPYELNEAAYMDGAGEFQIFSKIIVPVAKPTIVIIMLFYTLQYWNDWWLSVLFIDDYKLHPLQMMIRQMISNINASSYINSAGSLNIVVPTNSIKMVVVCATIGPIILVYPFIQKYFVKGITLGAVKG</sequence>
<dbReference type="EMBL" id="QSSQ01000006">
    <property type="protein sequence ID" value="RGM05730.1"/>
    <property type="molecule type" value="Genomic_DNA"/>
</dbReference>
<comment type="similarity">
    <text evidence="7">Belongs to the binding-protein-dependent transport system permease family.</text>
</comment>
<reference evidence="9 11" key="1">
    <citation type="submission" date="2015-09" db="EMBL/GenBank/DDBJ databases">
        <authorList>
            <consortium name="Pathogen Informatics"/>
        </authorList>
    </citation>
    <scope>NUCLEOTIDE SEQUENCE [LARGE SCALE GENOMIC DNA]</scope>
    <source>
        <strain evidence="9 11">2789STDY5608850</strain>
    </source>
</reference>
<keyword evidence="5 7" id="KW-1133">Transmembrane helix</keyword>
<dbReference type="Proteomes" id="UP000095651">
    <property type="component" value="Unassembled WGS sequence"/>
</dbReference>
<name>A0A174H665_9FIRM</name>
<reference evidence="10 12" key="2">
    <citation type="submission" date="2018-08" db="EMBL/GenBank/DDBJ databases">
        <title>A genome reference for cultivated species of the human gut microbiota.</title>
        <authorList>
            <person name="Zou Y."/>
            <person name="Xue W."/>
            <person name="Luo G."/>
        </authorList>
    </citation>
    <scope>NUCLEOTIDE SEQUENCE [LARGE SCALE GENOMIC DNA]</scope>
    <source>
        <strain evidence="10 12">TF05-11AC</strain>
    </source>
</reference>
<evidence type="ECO:0000313" key="11">
    <source>
        <dbReference type="Proteomes" id="UP000095651"/>
    </source>
</evidence>
<dbReference type="GO" id="GO:0055085">
    <property type="term" value="P:transmembrane transport"/>
    <property type="evidence" value="ECO:0007669"/>
    <property type="project" value="InterPro"/>
</dbReference>
<dbReference type="CDD" id="cd06261">
    <property type="entry name" value="TM_PBP2"/>
    <property type="match status" value="1"/>
</dbReference>
<evidence type="ECO:0000256" key="1">
    <source>
        <dbReference type="ARBA" id="ARBA00004651"/>
    </source>
</evidence>
<evidence type="ECO:0000256" key="4">
    <source>
        <dbReference type="ARBA" id="ARBA00022692"/>
    </source>
</evidence>
<dbReference type="InterPro" id="IPR000515">
    <property type="entry name" value="MetI-like"/>
</dbReference>
<feature type="transmembrane region" description="Helical" evidence="7">
    <location>
        <begin position="184"/>
        <end position="206"/>
    </location>
</feature>
<keyword evidence="2 7" id="KW-0813">Transport</keyword>
<keyword evidence="4 7" id="KW-0812">Transmembrane</keyword>
<accession>A0A174H665</accession>
<evidence type="ECO:0000313" key="12">
    <source>
        <dbReference type="Proteomes" id="UP000261257"/>
    </source>
</evidence>
<dbReference type="SUPFAM" id="SSF161098">
    <property type="entry name" value="MetI-like"/>
    <property type="match status" value="1"/>
</dbReference>
<feature type="transmembrane region" description="Helical" evidence="7">
    <location>
        <begin position="112"/>
        <end position="133"/>
    </location>
</feature>